<name>A0A9D6V2Z2_9BACT</name>
<protein>
    <submittedName>
        <fullName evidence="1">Uncharacterized protein</fullName>
    </submittedName>
</protein>
<gene>
    <name evidence="1" type="ORF">HY912_15605</name>
</gene>
<accession>A0A9D6V2Z2</accession>
<dbReference type="EMBL" id="JACRDE010000407">
    <property type="protein sequence ID" value="MBI5250913.1"/>
    <property type="molecule type" value="Genomic_DNA"/>
</dbReference>
<organism evidence="1 2">
    <name type="scientific">Desulfomonile tiedjei</name>
    <dbReference type="NCBI Taxonomy" id="2358"/>
    <lineage>
        <taxon>Bacteria</taxon>
        <taxon>Pseudomonadati</taxon>
        <taxon>Thermodesulfobacteriota</taxon>
        <taxon>Desulfomonilia</taxon>
        <taxon>Desulfomonilales</taxon>
        <taxon>Desulfomonilaceae</taxon>
        <taxon>Desulfomonile</taxon>
    </lineage>
</organism>
<dbReference type="Proteomes" id="UP000807825">
    <property type="component" value="Unassembled WGS sequence"/>
</dbReference>
<evidence type="ECO:0000313" key="2">
    <source>
        <dbReference type="Proteomes" id="UP000807825"/>
    </source>
</evidence>
<evidence type="ECO:0000313" key="1">
    <source>
        <dbReference type="EMBL" id="MBI5250913.1"/>
    </source>
</evidence>
<comment type="caution">
    <text evidence="1">The sequence shown here is derived from an EMBL/GenBank/DDBJ whole genome shotgun (WGS) entry which is preliminary data.</text>
</comment>
<sequence>MNLACPICSYEQRNIDGFDLIAVLGLMKEYNWREIWRRYQTEQDKRDSVSMYFQARNHFLEMHVQKMHRIILSEKFNTNPFFMQQVIQRITASHNHDLILDKIRKQGIDGGENPICLSCSMGNIIIDLIVNKNEPFSQNPKVIHGSTEIETKENRPLDIYDLSSILYLCQQNLTESIFRRYMVAENGSRTASHRQVHIRVRVGDYNVSLFFNLISTSQELTVPPPGNASVATRHPVLQRMNFRHSLELTLRELQNVGLAVALEQIQTEFSLHRYINNTALRVDFSRLS</sequence>
<reference evidence="1" key="1">
    <citation type="submission" date="2020-07" db="EMBL/GenBank/DDBJ databases">
        <title>Huge and variable diversity of episymbiotic CPR bacteria and DPANN archaea in groundwater ecosystems.</title>
        <authorList>
            <person name="He C.Y."/>
            <person name="Keren R."/>
            <person name="Whittaker M."/>
            <person name="Farag I.F."/>
            <person name="Doudna J."/>
            <person name="Cate J.H.D."/>
            <person name="Banfield J.F."/>
        </authorList>
    </citation>
    <scope>NUCLEOTIDE SEQUENCE</scope>
    <source>
        <strain evidence="1">NC_groundwater_1664_Pr3_B-0.1um_52_9</strain>
    </source>
</reference>
<proteinExistence type="predicted"/>
<dbReference type="AlphaFoldDB" id="A0A9D6V2Z2"/>